<dbReference type="InterPro" id="IPR036928">
    <property type="entry name" value="AS_sf"/>
</dbReference>
<organism evidence="3 4">
    <name type="scientific">Pseudonocardia ailaonensis</name>
    <dbReference type="NCBI Taxonomy" id="367279"/>
    <lineage>
        <taxon>Bacteria</taxon>
        <taxon>Bacillati</taxon>
        <taxon>Actinomycetota</taxon>
        <taxon>Actinomycetes</taxon>
        <taxon>Pseudonocardiales</taxon>
        <taxon>Pseudonocardiaceae</taxon>
        <taxon>Pseudonocardia</taxon>
    </lineage>
</organism>
<dbReference type="SUPFAM" id="SSF75304">
    <property type="entry name" value="Amidase signature (AS) enzymes"/>
    <property type="match status" value="1"/>
</dbReference>
<dbReference type="PANTHER" id="PTHR11895:SF7">
    <property type="entry name" value="GLUTAMYL-TRNA(GLN) AMIDOTRANSFERASE SUBUNIT A, MITOCHONDRIAL"/>
    <property type="match status" value="1"/>
</dbReference>
<dbReference type="RefSeq" id="WP_344423568.1">
    <property type="nucleotide sequence ID" value="NZ_BAAAQK010000023.1"/>
</dbReference>
<dbReference type="Gene3D" id="3.90.1300.10">
    <property type="entry name" value="Amidase signature (AS) domain"/>
    <property type="match status" value="1"/>
</dbReference>
<comment type="caution">
    <text evidence="3">The sequence shown here is derived from an EMBL/GenBank/DDBJ whole genome shotgun (WGS) entry which is preliminary data.</text>
</comment>
<feature type="domain" description="Amidase" evidence="2">
    <location>
        <begin position="18"/>
        <end position="73"/>
    </location>
</feature>
<evidence type="ECO:0000313" key="3">
    <source>
        <dbReference type="EMBL" id="GAA1868520.1"/>
    </source>
</evidence>
<dbReference type="EMBL" id="BAAAQK010000023">
    <property type="protein sequence ID" value="GAA1868520.1"/>
    <property type="molecule type" value="Genomic_DNA"/>
</dbReference>
<name>A0ABN2NI37_9PSEU</name>
<dbReference type="InterPro" id="IPR000120">
    <property type="entry name" value="Amidase"/>
</dbReference>
<protein>
    <submittedName>
        <fullName evidence="3">Amidase</fullName>
    </submittedName>
</protein>
<dbReference type="Pfam" id="PF01425">
    <property type="entry name" value="Amidase"/>
    <property type="match status" value="2"/>
</dbReference>
<evidence type="ECO:0000259" key="2">
    <source>
        <dbReference type="Pfam" id="PF01425"/>
    </source>
</evidence>
<proteinExistence type="inferred from homology"/>
<dbReference type="InterPro" id="IPR023631">
    <property type="entry name" value="Amidase_dom"/>
</dbReference>
<reference evidence="3 4" key="1">
    <citation type="journal article" date="2019" name="Int. J. Syst. Evol. Microbiol.">
        <title>The Global Catalogue of Microorganisms (GCM) 10K type strain sequencing project: providing services to taxonomists for standard genome sequencing and annotation.</title>
        <authorList>
            <consortium name="The Broad Institute Genomics Platform"/>
            <consortium name="The Broad Institute Genome Sequencing Center for Infectious Disease"/>
            <person name="Wu L."/>
            <person name="Ma J."/>
        </authorList>
    </citation>
    <scope>NUCLEOTIDE SEQUENCE [LARGE SCALE GENOMIC DNA]</scope>
    <source>
        <strain evidence="3 4">JCM 16009</strain>
    </source>
</reference>
<gene>
    <name evidence="3" type="ORF">GCM10009836_56250</name>
</gene>
<feature type="domain" description="Amidase" evidence="2">
    <location>
        <begin position="76"/>
        <end position="403"/>
    </location>
</feature>
<sequence>MDAGAIAAEVQAGRSAVDVVEEALARIRELDPGIRAFREVSTVAREDAAAVDENPDRASLPLAGVPVAVKENVGPDHEIVRRWRGAGAVVVGTTRMPELAIWPMTDDPTGITRNPQDPRVTAGGSSGGAGAAVATGMVALAHGTDGLGSIRIPSAVCGVVGIKPGRGLLPTDMPAGSWLGLSEHGVLARSAADVALGLDVLAGRSPTPLEEPTGLRISVDLRNPVRGMAVSAADRQAVATAAAVLAGAGHTVVEGGPAQPASLGPHGSMLWTVAVNAEVEELGLDRAALQPRSRRHAALGRRLARFAGPGPRAAWRARCEAWFAEGRDVLLTPTLAADPPPAEDWHLRPWRSNILAALRYAPFAAPWNLAALPALSVPVGHRPTGLRGAVQLIGPPGSERRLLALAAQLPL</sequence>
<dbReference type="PANTHER" id="PTHR11895">
    <property type="entry name" value="TRANSAMIDASE"/>
    <property type="match status" value="1"/>
</dbReference>
<evidence type="ECO:0000313" key="4">
    <source>
        <dbReference type="Proteomes" id="UP001500449"/>
    </source>
</evidence>
<comment type="similarity">
    <text evidence="1">Belongs to the amidase family.</text>
</comment>
<dbReference type="Proteomes" id="UP001500449">
    <property type="component" value="Unassembled WGS sequence"/>
</dbReference>
<keyword evidence="4" id="KW-1185">Reference proteome</keyword>
<accession>A0ABN2NI37</accession>
<evidence type="ECO:0000256" key="1">
    <source>
        <dbReference type="ARBA" id="ARBA00009199"/>
    </source>
</evidence>